<evidence type="ECO:0000313" key="2">
    <source>
        <dbReference type="Proteomes" id="UP000199513"/>
    </source>
</evidence>
<organism evidence="1 2">
    <name type="scientific">Thermoflexibacter ruber</name>
    <dbReference type="NCBI Taxonomy" id="1003"/>
    <lineage>
        <taxon>Bacteria</taxon>
        <taxon>Pseudomonadati</taxon>
        <taxon>Bacteroidota</taxon>
        <taxon>Cytophagia</taxon>
        <taxon>Cytophagales</taxon>
        <taxon>Thermoflexibacteraceae</taxon>
        <taxon>Thermoflexibacter</taxon>
    </lineage>
</organism>
<accession>A0A1I2DYF9</accession>
<protein>
    <submittedName>
        <fullName evidence="1">Uncharacterized protein</fullName>
    </submittedName>
</protein>
<dbReference type="EMBL" id="FONY01000008">
    <property type="protein sequence ID" value="SFE85694.1"/>
    <property type="molecule type" value="Genomic_DNA"/>
</dbReference>
<dbReference type="RefSeq" id="WP_143090828.1">
    <property type="nucleotide sequence ID" value="NZ_FONY01000008.1"/>
</dbReference>
<dbReference type="STRING" id="1003.SAMN04488541_100880"/>
<proteinExistence type="predicted"/>
<reference evidence="1 2" key="1">
    <citation type="submission" date="2016-10" db="EMBL/GenBank/DDBJ databases">
        <authorList>
            <person name="de Groot N.N."/>
        </authorList>
    </citation>
    <scope>NUCLEOTIDE SEQUENCE [LARGE SCALE GENOMIC DNA]</scope>
    <source>
        <strain>GEY</strain>
        <strain evidence="2">DSM 9560</strain>
    </source>
</reference>
<name>A0A1I2DYF9_9BACT</name>
<gene>
    <name evidence="1" type="ORF">SAMN04488541_100880</name>
</gene>
<dbReference type="Proteomes" id="UP000199513">
    <property type="component" value="Unassembled WGS sequence"/>
</dbReference>
<keyword evidence="2" id="KW-1185">Reference proteome</keyword>
<sequence length="129" mass="14423">MKILSTEDLNDNLGKENFWTPKRLVNKVSYISGIESFDTLLDGKLFTEVVALINLRYRPLGLQIEMMKGFKHYSVGIKEKDILSINVEDTEQLYELKDKSIIGRAIVGGLIMGPVDAIIGGMTGFGKKK</sequence>
<dbReference type="AlphaFoldDB" id="A0A1I2DYF9"/>
<dbReference type="OrthoDB" id="2666941at2"/>
<evidence type="ECO:0000313" key="1">
    <source>
        <dbReference type="EMBL" id="SFE85694.1"/>
    </source>
</evidence>